<dbReference type="PANTHER" id="PTHR12147">
    <property type="entry name" value="METALLOPEPTIDASE M28 FAMILY MEMBER"/>
    <property type="match status" value="1"/>
</dbReference>
<feature type="transmembrane region" description="Helical" evidence="1">
    <location>
        <begin position="456"/>
        <end position="478"/>
    </location>
</feature>
<dbReference type="EMBL" id="SBKQ01000003">
    <property type="protein sequence ID" value="RXR34284.1"/>
    <property type="molecule type" value="Genomic_DNA"/>
</dbReference>
<evidence type="ECO:0000256" key="1">
    <source>
        <dbReference type="SAM" id="Phobius"/>
    </source>
</evidence>
<feature type="transmembrane region" description="Helical" evidence="1">
    <location>
        <begin position="379"/>
        <end position="397"/>
    </location>
</feature>
<dbReference type="SUPFAM" id="SSF53187">
    <property type="entry name" value="Zn-dependent exopeptidases"/>
    <property type="match status" value="1"/>
</dbReference>
<feature type="transmembrane region" description="Helical" evidence="1">
    <location>
        <begin position="510"/>
        <end position="529"/>
    </location>
</feature>
<dbReference type="GO" id="GO:0008235">
    <property type="term" value="F:metalloexopeptidase activity"/>
    <property type="evidence" value="ECO:0007669"/>
    <property type="project" value="InterPro"/>
</dbReference>
<evidence type="ECO:0000313" key="3">
    <source>
        <dbReference type="EMBL" id="RXR34284.1"/>
    </source>
</evidence>
<dbReference type="Proteomes" id="UP000289734">
    <property type="component" value="Unassembled WGS sequence"/>
</dbReference>
<keyword evidence="1" id="KW-0472">Membrane</keyword>
<proteinExistence type="predicted"/>
<evidence type="ECO:0000313" key="4">
    <source>
        <dbReference type="Proteomes" id="UP000289734"/>
    </source>
</evidence>
<dbReference type="GO" id="GO:0006508">
    <property type="term" value="P:proteolysis"/>
    <property type="evidence" value="ECO:0007669"/>
    <property type="project" value="InterPro"/>
</dbReference>
<feature type="domain" description="Peptidase M28" evidence="2">
    <location>
        <begin position="76"/>
        <end position="265"/>
    </location>
</feature>
<protein>
    <submittedName>
        <fullName evidence="3">M28 family peptidase</fullName>
    </submittedName>
</protein>
<dbReference type="PANTHER" id="PTHR12147:SF26">
    <property type="entry name" value="PEPTIDASE M28 DOMAIN-CONTAINING PROTEIN"/>
    <property type="match status" value="1"/>
</dbReference>
<keyword evidence="1" id="KW-1133">Transmembrane helix</keyword>
<feature type="transmembrane region" description="Helical" evidence="1">
    <location>
        <begin position="429"/>
        <end position="449"/>
    </location>
</feature>
<comment type="caution">
    <text evidence="3">The sequence shown here is derived from an EMBL/GenBank/DDBJ whole genome shotgun (WGS) entry which is preliminary data.</text>
</comment>
<gene>
    <name evidence="3" type="ORF">EQG68_04185</name>
</gene>
<dbReference type="InterPro" id="IPR045175">
    <property type="entry name" value="M28_fam"/>
</dbReference>
<keyword evidence="1" id="KW-0812">Transmembrane</keyword>
<accession>A0A4Q1KY84</accession>
<dbReference type="InterPro" id="IPR007484">
    <property type="entry name" value="Peptidase_M28"/>
</dbReference>
<dbReference type="Gene3D" id="3.40.630.10">
    <property type="entry name" value="Zn peptidases"/>
    <property type="match status" value="1"/>
</dbReference>
<feature type="transmembrane region" description="Helical" evidence="1">
    <location>
        <begin position="337"/>
        <end position="359"/>
    </location>
</feature>
<dbReference type="Pfam" id="PF04389">
    <property type="entry name" value="Peptidase_M28"/>
    <property type="match status" value="1"/>
</dbReference>
<feature type="transmembrane region" description="Helical" evidence="1">
    <location>
        <begin position="304"/>
        <end position="325"/>
    </location>
</feature>
<sequence>MPSDYSKGNVPLSEFSTERALKHVKEISKEPHYVGSPYHQNVINYLESELKKLGLAPQIQKSTILSKWNNLVETQNIVAKIKGFDSSKSLLLLTHFDSAPHTKSYGASDDANGLGVILEGIRTYLHTNKTPKNDIIIVFSDAEELGLNGAYAFASEHPLAKEVGLVINFEARGTAGPSMMLAETNGGNANLIKTFSEANPKYPVSNSLMYSIYKMLPNDTDLTAFREKADIPGFNFAFIDDHFDYHTVQDNFENITPESIEHQATYLMPLLTYYANADLNKLKTDEEHVYFSSSIGFFHYPFSWNFPLVIVAFVLFLGIVTIGLGKHLLDFKEVIRGFVPLLLSIIIVGLVTFFGWEMILSLYPQYQDMLHKFTYNGHSYIAAFVLLSIAICFWVYAKFTKSKLVPSHFVAPVFLWFIINFLICFYLKGAAFFIFPAYFAVFTLAFFVFKEKSNPFINVAFSIPALLIFIPFIQLLPIGLGLKMLAGSAVLVVLTFTLLLPVFGNYSMKVGWGTFLFIISIGFFIKAHFDGKFEKGKGKPNSLLYVYNADKDQANWATYDKVLDNWTKNYLGEKPNLDISLNQHGLSSKYNSGYSYSAEAPKKNIPQPTFTFLRDTVVGNQRALTIRIDANRNVNRMDVFAPEKLKIHHLKANGIKNINQEGSLFKRKKSNVLNYYPINNKPLTLSFQIHKDDKLDLDVMISSFDLLENPKFSIPKRPDSFIPMPFVLTDAIIVKKKIFKSVPKKVQIIENIESAIDTLITKKDTLETN</sequence>
<feature type="transmembrane region" description="Helical" evidence="1">
    <location>
        <begin position="404"/>
        <end position="423"/>
    </location>
</feature>
<evidence type="ECO:0000259" key="2">
    <source>
        <dbReference type="Pfam" id="PF04389"/>
    </source>
</evidence>
<feature type="transmembrane region" description="Helical" evidence="1">
    <location>
        <begin position="484"/>
        <end position="503"/>
    </location>
</feature>
<organism evidence="3 4">
    <name type="scientific">Flavobacterium piscinae</name>
    <dbReference type="NCBI Taxonomy" id="2506424"/>
    <lineage>
        <taxon>Bacteria</taxon>
        <taxon>Pseudomonadati</taxon>
        <taxon>Bacteroidota</taxon>
        <taxon>Flavobacteriia</taxon>
        <taxon>Flavobacteriales</taxon>
        <taxon>Flavobacteriaceae</taxon>
        <taxon>Flavobacterium</taxon>
    </lineage>
</organism>
<name>A0A4Q1KY84_9FLAO</name>
<keyword evidence="4" id="KW-1185">Reference proteome</keyword>
<dbReference type="OrthoDB" id="9778250at2"/>
<reference evidence="4" key="1">
    <citation type="submission" date="2019-01" db="EMBL/GenBank/DDBJ databases">
        <title>Cytophagaceae bacterium strain CAR-16.</title>
        <authorList>
            <person name="Chen W.-M."/>
        </authorList>
    </citation>
    <scope>NUCLEOTIDE SEQUENCE [LARGE SCALE GENOMIC DNA]</scope>
    <source>
        <strain evidence="4">ICH-30</strain>
    </source>
</reference>
<dbReference type="AlphaFoldDB" id="A0A4Q1KY84"/>